<keyword evidence="4" id="KW-1185">Reference proteome</keyword>
<dbReference type="InterPro" id="IPR058248">
    <property type="entry name" value="Lxx211020-like"/>
</dbReference>
<comment type="caution">
    <text evidence="3">The sequence shown here is derived from an EMBL/GenBank/DDBJ whole genome shotgun (WGS) entry which is preliminary data.</text>
</comment>
<dbReference type="InterPro" id="IPR007410">
    <property type="entry name" value="LpqE-like"/>
</dbReference>
<gene>
    <name evidence="3" type="ORF">GCM10007157_20460</name>
</gene>
<dbReference type="AlphaFoldDB" id="A0A8H9I3R7"/>
<evidence type="ECO:0000313" key="4">
    <source>
        <dbReference type="Proteomes" id="UP000623776"/>
    </source>
</evidence>
<feature type="signal peptide" evidence="2">
    <location>
        <begin position="1"/>
        <end position="24"/>
    </location>
</feature>
<evidence type="ECO:0000313" key="3">
    <source>
        <dbReference type="EMBL" id="GGW28134.1"/>
    </source>
</evidence>
<dbReference type="SUPFAM" id="SSF110087">
    <property type="entry name" value="DR1885-like metal-binding protein"/>
    <property type="match status" value="1"/>
</dbReference>
<reference evidence="4" key="1">
    <citation type="journal article" date="2019" name="Int. J. Syst. Evol. Microbiol.">
        <title>The Global Catalogue of Microorganisms (GCM) 10K type strain sequencing project: providing services to taxonomists for standard genome sequencing and annotation.</title>
        <authorList>
            <consortium name="The Broad Institute Genomics Platform"/>
            <consortium name="The Broad Institute Genome Sequencing Center for Infectious Disease"/>
            <person name="Wu L."/>
            <person name="Ma J."/>
        </authorList>
    </citation>
    <scope>NUCLEOTIDE SEQUENCE [LARGE SCALE GENOMIC DNA]</scope>
    <source>
        <strain evidence="4">KCTC 22154</strain>
    </source>
</reference>
<dbReference type="Proteomes" id="UP000623776">
    <property type="component" value="Unassembled WGS sequence"/>
</dbReference>
<dbReference type="PANTHER" id="PTHR36302">
    <property type="entry name" value="BLR7088 PROTEIN"/>
    <property type="match status" value="1"/>
</dbReference>
<evidence type="ECO:0008006" key="5">
    <source>
        <dbReference type="Google" id="ProtNLM"/>
    </source>
</evidence>
<feature type="region of interest" description="Disordered" evidence="1">
    <location>
        <begin position="160"/>
        <end position="181"/>
    </location>
</feature>
<proteinExistence type="predicted"/>
<dbReference type="InterPro" id="IPR036182">
    <property type="entry name" value="PCuAC_sf"/>
</dbReference>
<evidence type="ECO:0000256" key="1">
    <source>
        <dbReference type="SAM" id="MobiDB-lite"/>
    </source>
</evidence>
<organism evidence="3 4">
    <name type="scientific">Vreelandella hamiltonii</name>
    <dbReference type="NCBI Taxonomy" id="502829"/>
    <lineage>
        <taxon>Bacteria</taxon>
        <taxon>Pseudomonadati</taxon>
        <taxon>Pseudomonadota</taxon>
        <taxon>Gammaproteobacteria</taxon>
        <taxon>Oceanospirillales</taxon>
        <taxon>Halomonadaceae</taxon>
        <taxon>Vreelandella</taxon>
    </lineage>
</organism>
<evidence type="ECO:0000256" key="2">
    <source>
        <dbReference type="SAM" id="SignalP"/>
    </source>
</evidence>
<name>A0A8H9I3R7_9GAMM</name>
<dbReference type="EMBL" id="BMXN01000010">
    <property type="protein sequence ID" value="GGW28134.1"/>
    <property type="molecule type" value="Genomic_DNA"/>
</dbReference>
<protein>
    <recommendedName>
        <fullName evidence="5">Copper chaperone PCu(A)C</fullName>
    </recommendedName>
</protein>
<dbReference type="PANTHER" id="PTHR36302:SF1">
    <property type="entry name" value="COPPER CHAPERONE PCU(A)C"/>
    <property type="match status" value="1"/>
</dbReference>
<accession>A0A8H9I3R7</accession>
<feature type="chain" id="PRO_5034759541" description="Copper chaperone PCu(A)C" evidence="2">
    <location>
        <begin position="25"/>
        <end position="181"/>
    </location>
</feature>
<keyword evidence="2" id="KW-0732">Signal</keyword>
<dbReference type="Gene3D" id="2.60.40.1890">
    <property type="entry name" value="PCu(A)C copper chaperone"/>
    <property type="match status" value="1"/>
</dbReference>
<dbReference type="Pfam" id="PF04314">
    <property type="entry name" value="PCuAC"/>
    <property type="match status" value="1"/>
</dbReference>
<feature type="compositionally biased region" description="Basic and acidic residues" evidence="1">
    <location>
        <begin position="165"/>
        <end position="174"/>
    </location>
</feature>
<sequence length="181" mass="18920">MIRRLTLGTALASAMIMLQAPLLAAHHGGEHHEVAPGHAPDMVVSQPWSRATPPGAGAGGGFVTITNQGNADDTLVSASSPLTERVEIHTMEMDGDVMRMAQLPGGIEIPAGETVTLAPGGLHLMFMELASPIVEGQAIPVTLEFRHAEPVEITLEVFPAGESPEGGHHGDGHTHSHSHTH</sequence>
<dbReference type="RefSeq" id="WP_039178593.1">
    <property type="nucleotide sequence ID" value="NZ_BMXN01000010.1"/>
</dbReference>